<keyword evidence="1" id="KW-0472">Membrane</keyword>
<dbReference type="SUPFAM" id="SSF54523">
    <property type="entry name" value="Pili subunits"/>
    <property type="match status" value="1"/>
</dbReference>
<dbReference type="NCBIfam" id="TIGR02532">
    <property type="entry name" value="IV_pilin_GFxxxE"/>
    <property type="match status" value="1"/>
</dbReference>
<name>A0A5C5VJB9_9BACT</name>
<evidence type="ECO:0000256" key="1">
    <source>
        <dbReference type="SAM" id="Phobius"/>
    </source>
</evidence>
<dbReference type="EMBL" id="SIHJ01000001">
    <property type="protein sequence ID" value="TWT38020.1"/>
    <property type="molecule type" value="Genomic_DNA"/>
</dbReference>
<protein>
    <recommendedName>
        <fullName evidence="4">Type II secretion system protein G</fullName>
    </recommendedName>
</protein>
<dbReference type="InterPro" id="IPR045584">
    <property type="entry name" value="Pilin-like"/>
</dbReference>
<keyword evidence="3" id="KW-1185">Reference proteome</keyword>
<organism evidence="2 3">
    <name type="scientific">Posidoniimonas corsicana</name>
    <dbReference type="NCBI Taxonomy" id="1938618"/>
    <lineage>
        <taxon>Bacteria</taxon>
        <taxon>Pseudomonadati</taxon>
        <taxon>Planctomycetota</taxon>
        <taxon>Planctomycetia</taxon>
        <taxon>Pirellulales</taxon>
        <taxon>Lacipirellulaceae</taxon>
        <taxon>Posidoniimonas</taxon>
    </lineage>
</organism>
<keyword evidence="1" id="KW-1133">Transmembrane helix</keyword>
<proteinExistence type="predicted"/>
<dbReference type="PROSITE" id="PS00409">
    <property type="entry name" value="PROKAR_NTER_METHYL"/>
    <property type="match status" value="1"/>
</dbReference>
<comment type="caution">
    <text evidence="2">The sequence shown here is derived from an EMBL/GenBank/DDBJ whole genome shotgun (WGS) entry which is preliminary data.</text>
</comment>
<gene>
    <name evidence="2" type="ORF">KOR34_29880</name>
</gene>
<dbReference type="OrthoDB" id="253619at2"/>
<evidence type="ECO:0000313" key="2">
    <source>
        <dbReference type="EMBL" id="TWT38020.1"/>
    </source>
</evidence>
<accession>A0A5C5VJB9</accession>
<dbReference type="AlphaFoldDB" id="A0A5C5VJB9"/>
<dbReference type="InterPro" id="IPR012902">
    <property type="entry name" value="N_methyl_site"/>
</dbReference>
<dbReference type="RefSeq" id="WP_146565313.1">
    <property type="nucleotide sequence ID" value="NZ_SIHJ01000001.1"/>
</dbReference>
<feature type="transmembrane region" description="Helical" evidence="1">
    <location>
        <begin position="12"/>
        <end position="35"/>
    </location>
</feature>
<evidence type="ECO:0000313" key="3">
    <source>
        <dbReference type="Proteomes" id="UP000316714"/>
    </source>
</evidence>
<evidence type="ECO:0008006" key="4">
    <source>
        <dbReference type="Google" id="ProtNLM"/>
    </source>
</evidence>
<sequence length="354" mass="38723">MNHSGGTIRRTGFTLVELLVTMAIIAILASMLLGASTLAMNTARVSRTESLVTRLHTLLSQHYDSFRHRRVELNDATLAAVASSTNRNELAKARLFATREQLKMDLPDRWSDITLLPVTALTQYPQNAAANPTYLRQRSAMSSMFLRRYNRSIQSLQDSGGSVEDLLANQGAECLYLIVMLACGDGEAAGLFKETDIGDTDGDGAPEFIDSWGNPIEFIRWAPGFDSDVQLSYAGLDRIASNPAMMATEETPSPTPEQAVQLAVSRDHDPFDLFRVDTFAAGDVPSGFRLLPLIYSAGPDQEYGLIHPQVFVNVNSDPYVDTDGGAGAPYEYFGAIAERSESTDNIHNHLITGR</sequence>
<reference evidence="2 3" key="1">
    <citation type="submission" date="2019-02" db="EMBL/GenBank/DDBJ databases">
        <title>Deep-cultivation of Planctomycetes and their phenomic and genomic characterization uncovers novel biology.</title>
        <authorList>
            <person name="Wiegand S."/>
            <person name="Jogler M."/>
            <person name="Boedeker C."/>
            <person name="Pinto D."/>
            <person name="Vollmers J."/>
            <person name="Rivas-Marin E."/>
            <person name="Kohn T."/>
            <person name="Peeters S.H."/>
            <person name="Heuer A."/>
            <person name="Rast P."/>
            <person name="Oberbeckmann S."/>
            <person name="Bunk B."/>
            <person name="Jeske O."/>
            <person name="Meyerdierks A."/>
            <person name="Storesund J.E."/>
            <person name="Kallscheuer N."/>
            <person name="Luecker S."/>
            <person name="Lage O.M."/>
            <person name="Pohl T."/>
            <person name="Merkel B.J."/>
            <person name="Hornburger P."/>
            <person name="Mueller R.-W."/>
            <person name="Bruemmer F."/>
            <person name="Labrenz M."/>
            <person name="Spormann A.M."/>
            <person name="Op Den Camp H."/>
            <person name="Overmann J."/>
            <person name="Amann R."/>
            <person name="Jetten M.S.M."/>
            <person name="Mascher T."/>
            <person name="Medema M.H."/>
            <person name="Devos D.P."/>
            <person name="Kaster A.-K."/>
            <person name="Ovreas L."/>
            <person name="Rohde M."/>
            <person name="Galperin M.Y."/>
            <person name="Jogler C."/>
        </authorList>
    </citation>
    <scope>NUCLEOTIDE SEQUENCE [LARGE SCALE GENOMIC DNA]</scope>
    <source>
        <strain evidence="2 3">KOR34</strain>
    </source>
</reference>
<dbReference type="Proteomes" id="UP000316714">
    <property type="component" value="Unassembled WGS sequence"/>
</dbReference>
<dbReference type="Gene3D" id="3.30.700.10">
    <property type="entry name" value="Glycoprotein, Type 4 Pilin"/>
    <property type="match status" value="1"/>
</dbReference>
<keyword evidence="1" id="KW-0812">Transmembrane</keyword>
<dbReference type="Pfam" id="PF07963">
    <property type="entry name" value="N_methyl"/>
    <property type="match status" value="1"/>
</dbReference>